<sequence length="163" mass="18006">MESDDGSSALRRIAGGGRDERSSSETQGFFSAKVGHEKDGAAHKCHCGVYAVLYLSKTSKNPNKLFFGCPFFKVVVIVDAVEPLQVFLWLDQHSTKFGRMAEIPGPKEEEVDVDEHFGTLKIENRVADLEKRVALIEKKGNMKILLVCVCFIVGLIAVYVSNV</sequence>
<keyword evidence="2" id="KW-1133">Transmembrane helix</keyword>
<dbReference type="EMBL" id="JASCZI010242834">
    <property type="protein sequence ID" value="MED6212171.1"/>
    <property type="molecule type" value="Genomic_DNA"/>
</dbReference>
<reference evidence="3 4" key="1">
    <citation type="journal article" date="2023" name="Plants (Basel)">
        <title>Bridging the Gap: Combining Genomics and Transcriptomics Approaches to Understand Stylosanthes scabra, an Orphan Legume from the Brazilian Caatinga.</title>
        <authorList>
            <person name="Ferreira-Neto J.R.C."/>
            <person name="da Silva M.D."/>
            <person name="Binneck E."/>
            <person name="de Melo N.F."/>
            <person name="da Silva R.H."/>
            <person name="de Melo A.L.T.M."/>
            <person name="Pandolfi V."/>
            <person name="Bustamante F.O."/>
            <person name="Brasileiro-Vidal A.C."/>
            <person name="Benko-Iseppon A.M."/>
        </authorList>
    </citation>
    <scope>NUCLEOTIDE SEQUENCE [LARGE SCALE GENOMIC DNA]</scope>
    <source>
        <tissue evidence="3">Leaves</tissue>
    </source>
</reference>
<feature type="region of interest" description="Disordered" evidence="1">
    <location>
        <begin position="1"/>
        <end position="26"/>
    </location>
</feature>
<protein>
    <recommendedName>
        <fullName evidence="5">Zinc finger GRF-type domain-containing protein</fullName>
    </recommendedName>
</protein>
<keyword evidence="2" id="KW-0812">Transmembrane</keyword>
<evidence type="ECO:0000256" key="1">
    <source>
        <dbReference type="SAM" id="MobiDB-lite"/>
    </source>
</evidence>
<dbReference type="Proteomes" id="UP001341840">
    <property type="component" value="Unassembled WGS sequence"/>
</dbReference>
<evidence type="ECO:0000313" key="3">
    <source>
        <dbReference type="EMBL" id="MED6212171.1"/>
    </source>
</evidence>
<evidence type="ECO:0000256" key="2">
    <source>
        <dbReference type="SAM" id="Phobius"/>
    </source>
</evidence>
<proteinExistence type="predicted"/>
<keyword evidence="4" id="KW-1185">Reference proteome</keyword>
<accession>A0ABU6YRT2</accession>
<evidence type="ECO:0008006" key="5">
    <source>
        <dbReference type="Google" id="ProtNLM"/>
    </source>
</evidence>
<feature type="transmembrane region" description="Helical" evidence="2">
    <location>
        <begin position="144"/>
        <end position="161"/>
    </location>
</feature>
<organism evidence="3 4">
    <name type="scientific">Stylosanthes scabra</name>
    <dbReference type="NCBI Taxonomy" id="79078"/>
    <lineage>
        <taxon>Eukaryota</taxon>
        <taxon>Viridiplantae</taxon>
        <taxon>Streptophyta</taxon>
        <taxon>Embryophyta</taxon>
        <taxon>Tracheophyta</taxon>
        <taxon>Spermatophyta</taxon>
        <taxon>Magnoliopsida</taxon>
        <taxon>eudicotyledons</taxon>
        <taxon>Gunneridae</taxon>
        <taxon>Pentapetalae</taxon>
        <taxon>rosids</taxon>
        <taxon>fabids</taxon>
        <taxon>Fabales</taxon>
        <taxon>Fabaceae</taxon>
        <taxon>Papilionoideae</taxon>
        <taxon>50 kb inversion clade</taxon>
        <taxon>dalbergioids sensu lato</taxon>
        <taxon>Dalbergieae</taxon>
        <taxon>Pterocarpus clade</taxon>
        <taxon>Stylosanthes</taxon>
    </lineage>
</organism>
<evidence type="ECO:0000313" key="4">
    <source>
        <dbReference type="Proteomes" id="UP001341840"/>
    </source>
</evidence>
<name>A0ABU6YRT2_9FABA</name>
<comment type="caution">
    <text evidence="3">The sequence shown here is derived from an EMBL/GenBank/DDBJ whole genome shotgun (WGS) entry which is preliminary data.</text>
</comment>
<keyword evidence="2" id="KW-0472">Membrane</keyword>
<gene>
    <name evidence="3" type="ORF">PIB30_080612</name>
</gene>